<dbReference type="RefSeq" id="WP_142873398.1">
    <property type="nucleotide sequence ID" value="NZ_CP045503.2"/>
</dbReference>
<dbReference type="InterPro" id="IPR018640">
    <property type="entry name" value="DUF2063"/>
</dbReference>
<accession>A0ABX6VBR9</accession>
<gene>
    <name evidence="2" type="ORF">FM038_024425</name>
</gene>
<organism evidence="2 3">
    <name type="scientific">Shewanella eurypsychrophilus</name>
    <dbReference type="NCBI Taxonomy" id="2593656"/>
    <lineage>
        <taxon>Bacteria</taxon>
        <taxon>Pseudomonadati</taxon>
        <taxon>Pseudomonadota</taxon>
        <taxon>Gammaproteobacteria</taxon>
        <taxon>Alteromonadales</taxon>
        <taxon>Shewanellaceae</taxon>
        <taxon>Shewanella</taxon>
    </lineage>
</organism>
<dbReference type="InterPro" id="IPR044922">
    <property type="entry name" value="DUF2063_N_sf"/>
</dbReference>
<dbReference type="Gene3D" id="1.10.150.690">
    <property type="entry name" value="DUF2063"/>
    <property type="match status" value="1"/>
</dbReference>
<dbReference type="Proteomes" id="UP000316416">
    <property type="component" value="Chromosome"/>
</dbReference>
<reference evidence="2" key="1">
    <citation type="submission" date="2021-07" db="EMBL/GenBank/DDBJ databases">
        <title>Shewanella sp. YLB-07 whole genome sequence.</title>
        <authorList>
            <person name="Yu L."/>
        </authorList>
    </citation>
    <scope>NUCLEOTIDE SEQUENCE</scope>
    <source>
        <strain evidence="2">YLB-08</strain>
    </source>
</reference>
<dbReference type="Pfam" id="PF09836">
    <property type="entry name" value="DUF2063"/>
    <property type="match status" value="1"/>
</dbReference>
<dbReference type="EMBL" id="CP045503">
    <property type="protein sequence ID" value="QPG60133.1"/>
    <property type="molecule type" value="Genomic_DNA"/>
</dbReference>
<evidence type="ECO:0000313" key="2">
    <source>
        <dbReference type="EMBL" id="QPG60133.1"/>
    </source>
</evidence>
<protein>
    <submittedName>
        <fullName evidence="2">DNA-binding domain-containing protein</fullName>
    </submittedName>
</protein>
<evidence type="ECO:0000259" key="1">
    <source>
        <dbReference type="Pfam" id="PF09836"/>
    </source>
</evidence>
<proteinExistence type="predicted"/>
<keyword evidence="2" id="KW-0238">DNA-binding</keyword>
<sequence>MRLAEWQDSFIQALRQGGSDEALLSLVNPAQASRLDIYRNNSLQALTATLSISFPISLQLVGEVCFNQLAKDYIQSNPMREMNLNYYGETFPAFIKQIVDTRREFSKVKYLPQLAYLEWSLQLSYYAADTLDCLPITSIAELTEAQHQDVVLLLRPDISIHHSTYPLFDIWHAHYQDEHVAIDKPQADYFFSVSRDPFKPLVKPLVAVDYHLLNAISAGASLGRMTELGIDMSPLPTWIAKAWVCGFCLRDGQ</sequence>
<name>A0ABX6VBR9_9GAMM</name>
<dbReference type="GO" id="GO:0003677">
    <property type="term" value="F:DNA binding"/>
    <property type="evidence" value="ECO:0007669"/>
    <property type="project" value="UniProtKB-KW"/>
</dbReference>
<feature type="domain" description="Putative DNA-binding" evidence="1">
    <location>
        <begin position="5"/>
        <end position="95"/>
    </location>
</feature>
<evidence type="ECO:0000313" key="3">
    <source>
        <dbReference type="Proteomes" id="UP000316416"/>
    </source>
</evidence>
<keyword evidence="3" id="KW-1185">Reference proteome</keyword>